<dbReference type="AlphaFoldDB" id="A0A0J6VWM0"/>
<evidence type="ECO:0000313" key="2">
    <source>
        <dbReference type="Proteomes" id="UP000036449"/>
    </source>
</evidence>
<comment type="caution">
    <text evidence="1">The sequence shown here is derived from an EMBL/GenBank/DDBJ whole genome shotgun (WGS) entry which is preliminary data.</text>
</comment>
<protein>
    <submittedName>
        <fullName evidence="1">Uncharacterized protein</fullName>
    </submittedName>
</protein>
<organism evidence="1 2">
    <name type="scientific">Methylobacterium tarhaniae</name>
    <dbReference type="NCBI Taxonomy" id="1187852"/>
    <lineage>
        <taxon>Bacteria</taxon>
        <taxon>Pseudomonadati</taxon>
        <taxon>Pseudomonadota</taxon>
        <taxon>Alphaproteobacteria</taxon>
        <taxon>Hyphomicrobiales</taxon>
        <taxon>Methylobacteriaceae</taxon>
        <taxon>Methylobacterium</taxon>
    </lineage>
</organism>
<gene>
    <name evidence="1" type="ORF">VQ03_07095</name>
</gene>
<dbReference type="Proteomes" id="UP000036449">
    <property type="component" value="Unassembled WGS sequence"/>
</dbReference>
<dbReference type="RefSeq" id="WP_048450174.1">
    <property type="nucleotide sequence ID" value="NZ_JBNNPJ010000037.1"/>
</dbReference>
<dbReference type="OrthoDB" id="8001690at2"/>
<name>A0A0J6VWM0_9HYPH</name>
<dbReference type="EMBL" id="LABZ01000038">
    <property type="protein sequence ID" value="KMO43696.1"/>
    <property type="molecule type" value="Genomic_DNA"/>
</dbReference>
<sequence length="75" mass="8103">MKATARFEWPIRPDRIEVSSLGYLAAAILCSDLRAARAAAARPLPCATVHRLVPRRARTRPGLAPADGLRRAAEG</sequence>
<proteinExistence type="predicted"/>
<dbReference type="PATRIC" id="fig|1187852.3.peg.4824"/>
<accession>A0A0J6VWM0</accession>
<keyword evidence="2" id="KW-1185">Reference proteome</keyword>
<evidence type="ECO:0000313" key="1">
    <source>
        <dbReference type="EMBL" id="KMO43696.1"/>
    </source>
</evidence>
<reference evidence="1 2" key="1">
    <citation type="submission" date="2015-03" db="EMBL/GenBank/DDBJ databases">
        <title>Genome sequencing of Methylobacterium tarhaniae DSM 25844.</title>
        <authorList>
            <person name="Chaudhry V."/>
            <person name="Patil P.B."/>
        </authorList>
    </citation>
    <scope>NUCLEOTIDE SEQUENCE [LARGE SCALE GENOMIC DNA]</scope>
    <source>
        <strain evidence="1 2">DSM 25844</strain>
    </source>
</reference>